<dbReference type="PANTHER" id="PTHR35605">
    <property type="entry name" value="ECP2 EFFECTOR PROTEIN DOMAIN-CONTAINING PROTEIN-RELATED"/>
    <property type="match status" value="1"/>
</dbReference>
<dbReference type="PANTHER" id="PTHR35605:SF1">
    <property type="entry name" value="ECP2 EFFECTOR PROTEIN DOMAIN-CONTAINING PROTEIN-RELATED"/>
    <property type="match status" value="1"/>
</dbReference>
<keyword evidence="2" id="KW-1185">Reference proteome</keyword>
<name>A0A194VG01_CYTMA</name>
<evidence type="ECO:0000313" key="2">
    <source>
        <dbReference type="Proteomes" id="UP000078576"/>
    </source>
</evidence>
<sequence length="245" mass="26288">MATKSLAMRAAEAPAGVIKANRFLREICLETVGHAAFSLDLGDLARPEQKATKQYLHAFDTYEEGLLSKYNIIDIEWEFETYGVGSTKVRINGTIQEATQRLKDLDLAHLLHDDSLASSTPPVYSYTGNVAFCGKDGGPFPNASIAAIGDGISYLRNVSGTPTSGPGLGNCGRVSCSSGSAIWWCNDQPVPRILPSFSVIAEGAQQIYNVCGDFQECALEGKCGVVSGQNFFYGGWNVIVRGDTC</sequence>
<gene>
    <name evidence="1" type="ORF">VP1G_09831</name>
</gene>
<organism evidence="1 2">
    <name type="scientific">Cytospora mali</name>
    <name type="common">Apple Valsa canker fungus</name>
    <name type="synonym">Valsa mali</name>
    <dbReference type="NCBI Taxonomy" id="578113"/>
    <lineage>
        <taxon>Eukaryota</taxon>
        <taxon>Fungi</taxon>
        <taxon>Dikarya</taxon>
        <taxon>Ascomycota</taxon>
        <taxon>Pezizomycotina</taxon>
        <taxon>Sordariomycetes</taxon>
        <taxon>Sordariomycetidae</taxon>
        <taxon>Diaporthales</taxon>
        <taxon>Cytosporaceae</taxon>
        <taxon>Cytospora</taxon>
    </lineage>
</organism>
<dbReference type="Proteomes" id="UP000078576">
    <property type="component" value="Unassembled WGS sequence"/>
</dbReference>
<accession>A0A194VG01</accession>
<dbReference type="EMBL" id="KN714828">
    <property type="protein sequence ID" value="KUI62716.1"/>
    <property type="molecule type" value="Genomic_DNA"/>
</dbReference>
<proteinExistence type="predicted"/>
<evidence type="ECO:0000313" key="1">
    <source>
        <dbReference type="EMBL" id="KUI62716.1"/>
    </source>
</evidence>
<dbReference type="OrthoDB" id="3552888at2759"/>
<dbReference type="AlphaFoldDB" id="A0A194VG01"/>
<dbReference type="STRING" id="694573.A0A194VG01"/>
<reference evidence="2" key="1">
    <citation type="submission" date="2014-12" db="EMBL/GenBank/DDBJ databases">
        <title>Genome Sequence of Valsa Canker Pathogens Uncovers a Specific Adaption of Colonization on Woody Bark.</title>
        <authorList>
            <person name="Yin Z."/>
            <person name="Liu H."/>
            <person name="Gao X."/>
            <person name="Li Z."/>
            <person name="Song N."/>
            <person name="Ke X."/>
            <person name="Dai Q."/>
            <person name="Wu Y."/>
            <person name="Sun Y."/>
            <person name="Xu J.-R."/>
            <person name="Kang Z.K."/>
            <person name="Wang L."/>
            <person name="Huang L."/>
        </authorList>
    </citation>
    <scope>NUCLEOTIDE SEQUENCE [LARGE SCALE GENOMIC DNA]</scope>
    <source>
        <strain evidence="2">SXYL134</strain>
    </source>
</reference>
<protein>
    <submittedName>
        <fullName evidence="1">Uncharacterized protein</fullName>
    </submittedName>
</protein>